<dbReference type="PANTHER" id="PTHR43581:SF2">
    <property type="entry name" value="EXCINUCLEASE ATPASE SUBUNIT"/>
    <property type="match status" value="1"/>
</dbReference>
<dbReference type="SUPFAM" id="SSF52540">
    <property type="entry name" value="P-loop containing nucleoside triphosphate hydrolases"/>
    <property type="match status" value="1"/>
</dbReference>
<dbReference type="RefSeq" id="WP_064679575.1">
    <property type="nucleotide sequence ID" value="NZ_CP014870.1"/>
</dbReference>
<dbReference type="InterPro" id="IPR041685">
    <property type="entry name" value="AAA_GajA/Old/RecF-like"/>
</dbReference>
<gene>
    <name evidence="3" type="ORF">PMA3_24315</name>
</gene>
<dbReference type="PANTHER" id="PTHR43581">
    <property type="entry name" value="ATP/GTP PHOSPHATASE"/>
    <property type="match status" value="1"/>
</dbReference>
<dbReference type="AlphaFoldDB" id="A0A191YYZ5"/>
<feature type="domain" description="Endonuclease GajA/Old nuclease/RecF-like AAA" evidence="2">
    <location>
        <begin position="285"/>
        <end position="385"/>
    </location>
</feature>
<dbReference type="InterPro" id="IPR051396">
    <property type="entry name" value="Bact_Antivir_Def_Nuclease"/>
</dbReference>
<reference evidence="3 4" key="1">
    <citation type="journal article" date="2018" name="Syst. Appl. Microbiol.">
        <title>Pseudomonas silesiensis sp. nov. strain A3T isolated from a biological pesticide sewage treatment plant and analysis of the complete genome sequence.</title>
        <authorList>
            <person name="Kaminski M.A."/>
            <person name="Furmanczyk E.M."/>
            <person name="Sobczak A."/>
            <person name="Dziembowski A."/>
            <person name="Lipinski L."/>
        </authorList>
    </citation>
    <scope>NUCLEOTIDE SEQUENCE [LARGE SCALE GENOMIC DNA]</scope>
    <source>
        <strain evidence="3 4">A3</strain>
    </source>
</reference>
<organism evidence="3 4">
    <name type="scientific">Pseudomonas silesiensis</name>
    <dbReference type="NCBI Taxonomy" id="1853130"/>
    <lineage>
        <taxon>Bacteria</taxon>
        <taxon>Pseudomonadati</taxon>
        <taxon>Pseudomonadota</taxon>
        <taxon>Gammaproteobacteria</taxon>
        <taxon>Pseudomonadales</taxon>
        <taxon>Pseudomonadaceae</taxon>
        <taxon>Pseudomonas</taxon>
    </lineage>
</organism>
<dbReference type="EMBL" id="CP014870">
    <property type="protein sequence ID" value="ANJ58120.1"/>
    <property type="molecule type" value="Genomic_DNA"/>
</dbReference>
<evidence type="ECO:0008006" key="5">
    <source>
        <dbReference type="Google" id="ProtNLM"/>
    </source>
</evidence>
<accession>A0A191YYZ5</accession>
<dbReference type="Pfam" id="PF12476">
    <property type="entry name" value="DUF3696"/>
    <property type="match status" value="1"/>
</dbReference>
<dbReference type="Proteomes" id="UP000078354">
    <property type="component" value="Chromosome"/>
</dbReference>
<dbReference type="KEGG" id="psil:PMA3_24315"/>
<dbReference type="InterPro" id="IPR027417">
    <property type="entry name" value="P-loop_NTPase"/>
</dbReference>
<name>A0A191YYZ5_9PSED</name>
<dbReference type="InterPro" id="IPR014592">
    <property type="entry name" value="P-loop_UCP034888"/>
</dbReference>
<protein>
    <recommendedName>
        <fullName evidence="5">DUF3696 domain-containing protein</fullName>
    </recommendedName>
</protein>
<dbReference type="InterPro" id="IPR022532">
    <property type="entry name" value="DUF3696"/>
</dbReference>
<dbReference type="OrthoDB" id="3322489at2"/>
<evidence type="ECO:0000313" key="3">
    <source>
        <dbReference type="EMBL" id="ANJ58120.1"/>
    </source>
</evidence>
<proteinExistence type="predicted"/>
<evidence type="ECO:0000259" key="1">
    <source>
        <dbReference type="Pfam" id="PF12476"/>
    </source>
</evidence>
<dbReference type="Pfam" id="PF13175">
    <property type="entry name" value="AAA_15"/>
    <property type="match status" value="1"/>
</dbReference>
<evidence type="ECO:0000313" key="4">
    <source>
        <dbReference type="Proteomes" id="UP000078354"/>
    </source>
</evidence>
<dbReference type="PIRSF" id="PIRSF034888">
    <property type="entry name" value="P-loop_UCP034888"/>
    <property type="match status" value="1"/>
</dbReference>
<sequence>MLTELRVQNFKAWNDTGKVRLAPLTVIFGTNSSGKSSLGHLLLALKQTVQMADRKRAFQLGDDHSLIDLGTFADCLHGHDLSRELGVSLSWKLPRAITVKNASVHGEIYSGNELSLSAALVADRSGQPRTKEIRYILTQDGEKTLDVLHTGTGSRGNLECSPMRLVHASGRKWPAEPPEKFYRFADRTLLRYQNADFLAEFALETERVLDALYYLGPLRSPAKRVYQWSGDTPPDVGAQGESSIAALLAATEQKRELNRGYRKHRQRFDSFVAGWLVDLGIIKEFRVKAVARGRKEYEVLVRTSTDSPEVKLTDVGFGVSQVLPALVQAFYCPPNSTLWMEQPEIHLHPMAQSNLADAMISAVQSYENGQPRGTQLIIETHSEHFLNRLQRRVAERIIPAEDIAVYFAKNKKGGAELEELKLDSSGEILNWPDNFFGDEMGDIVARTLAAIQNSDTGVQ</sequence>
<feature type="domain" description="DUF3696" evidence="1">
    <location>
        <begin position="398"/>
        <end position="443"/>
    </location>
</feature>
<keyword evidence="4" id="KW-1185">Reference proteome</keyword>
<evidence type="ECO:0000259" key="2">
    <source>
        <dbReference type="Pfam" id="PF13175"/>
    </source>
</evidence>